<dbReference type="EMBL" id="NIZW01000012">
    <property type="protein sequence ID" value="PHQ34157.1"/>
    <property type="molecule type" value="Genomic_DNA"/>
</dbReference>
<dbReference type="RefSeq" id="WP_099261664.1">
    <property type="nucleotide sequence ID" value="NZ_NIZW01000012.1"/>
</dbReference>
<name>A0A2G1W540_9BACT</name>
<reference evidence="1 2" key="1">
    <citation type="submission" date="2017-06" db="EMBL/GenBank/DDBJ databases">
        <title>Description of Rhodopirellula bahusiensis sp. nov.</title>
        <authorList>
            <person name="Kizina J."/>
            <person name="Harder J."/>
        </authorList>
    </citation>
    <scope>NUCLEOTIDE SEQUENCE [LARGE SCALE GENOMIC DNA]</scope>
    <source>
        <strain evidence="1 2">SWK21</strain>
    </source>
</reference>
<accession>A0A2G1W540</accession>
<organism evidence="1 2">
    <name type="scientific">Rhodopirellula bahusiensis</name>
    <dbReference type="NCBI Taxonomy" id="2014065"/>
    <lineage>
        <taxon>Bacteria</taxon>
        <taxon>Pseudomonadati</taxon>
        <taxon>Planctomycetota</taxon>
        <taxon>Planctomycetia</taxon>
        <taxon>Pirellulales</taxon>
        <taxon>Pirellulaceae</taxon>
        <taxon>Rhodopirellula</taxon>
    </lineage>
</organism>
<proteinExistence type="predicted"/>
<dbReference type="AlphaFoldDB" id="A0A2G1W540"/>
<dbReference type="GeneID" id="90609568"/>
<dbReference type="Proteomes" id="UP000225740">
    <property type="component" value="Unassembled WGS sequence"/>
</dbReference>
<keyword evidence="2" id="KW-1185">Reference proteome</keyword>
<evidence type="ECO:0000313" key="2">
    <source>
        <dbReference type="Proteomes" id="UP000225740"/>
    </source>
</evidence>
<protein>
    <submittedName>
        <fullName evidence="1">Uncharacterized protein</fullName>
    </submittedName>
</protein>
<comment type="caution">
    <text evidence="1">The sequence shown here is derived from an EMBL/GenBank/DDBJ whole genome shotgun (WGS) entry which is preliminary data.</text>
</comment>
<sequence length="459" mass="53706">MKLKRKLQEIDELCDDYLAGTILFVPEDLKDRLENEKLDRRRREGYYLTWSVIRNGYFETDESSWRYIHGDNFEKIGSNGTMPHDAKAWLEKNGFIKWDQSYVAENIATGKNEARPQRYRVHDWGKTTVKRLESKNVISALVRNKPVEPELQYSQHQLDLLTPDVGHLKHIMREVLICNWQGVDIRNAVEREFLFDQIEKSGNSAEKKGKPGEYRTATFNFSSSLDDWRDSSVQTFGLPVLKLLNRRGIVKRGNSVRRLFSPLTSLMREFRQGFFYAGQPWVNCDLICSQPTLLSYQCGNTQFTADCLDNSFYNKIAESLNVSRDEAKRAYCAFAYGPNRTPKSRNKPALAVQHFMKETYKSAHDHIWNCKRGDHRRFIRSLQDREATIFIDDIYAELRRRRLPVLSIHDSVITTAKNEEEVLSVIKSKLKKEGIEQQVKVERKRRQQETESNDRGRHI</sequence>
<evidence type="ECO:0000313" key="1">
    <source>
        <dbReference type="EMBL" id="PHQ34157.1"/>
    </source>
</evidence>
<gene>
    <name evidence="1" type="ORF">CEE69_16015</name>
</gene>